<sequence>MESLTDDVLIRILSYLDIKSQQIMLNLHPRFFNLMPIVWISQYKKVKMSLFEAKFSIDDLRYFFQSISKTVQVMHLRMMSAEQYMVLLEFIFPKVYDFRFATVPSRLLSDSDIPKLIMTFPNLKEFSPQGSFSGRYFTDFPLLERLTLTYCQHFSVENLANVMKVRKLKEIKLCLFDRMTIEKTPICLPADSLANLESIKVEIDELPWFEDHLETLDCLNELTISGPGLMGILPLLCRKLGSITEKHHFKILETCNTTDTLCTVIESKLRVDKLKIVTDNYLLEDLGYFSPSCFEYLNQLFFKSCCIQEKRYFNNLMHNIANIEFVSFEQCVFTFDNYQFIAAKIGEKRKKLLQVNLFQNTCVCTRKPWIYSKIGEHPLLEFIEGKNYDYTFEPIYMTFN</sequence>
<evidence type="ECO:0000313" key="1">
    <source>
        <dbReference type="EMBL" id="EDW08640.2"/>
    </source>
</evidence>
<organism evidence="1 2">
    <name type="scientific">Drosophila mojavensis</name>
    <name type="common">Fruit fly</name>
    <dbReference type="NCBI Taxonomy" id="7230"/>
    <lineage>
        <taxon>Eukaryota</taxon>
        <taxon>Metazoa</taxon>
        <taxon>Ecdysozoa</taxon>
        <taxon>Arthropoda</taxon>
        <taxon>Hexapoda</taxon>
        <taxon>Insecta</taxon>
        <taxon>Pterygota</taxon>
        <taxon>Neoptera</taxon>
        <taxon>Endopterygota</taxon>
        <taxon>Diptera</taxon>
        <taxon>Brachycera</taxon>
        <taxon>Muscomorpha</taxon>
        <taxon>Ephydroidea</taxon>
        <taxon>Drosophilidae</taxon>
        <taxon>Drosophila</taxon>
    </lineage>
</organism>
<dbReference type="KEGG" id="dmo:Dmoj_GI20067"/>
<proteinExistence type="predicted"/>
<dbReference type="AlphaFoldDB" id="B4KLK4"/>
<dbReference type="Proteomes" id="UP000009192">
    <property type="component" value="Unassembled WGS sequence"/>
</dbReference>
<protein>
    <submittedName>
        <fullName evidence="1">Uncharacterized protein, isoform A</fullName>
    </submittedName>
</protein>
<name>B4KLK4_DROMO</name>
<dbReference type="HOGENOM" id="CLU_064171_0_0_1"/>
<dbReference type="InParanoid" id="B4KLK4"/>
<reference evidence="1 2" key="1">
    <citation type="journal article" date="2007" name="Nature">
        <title>Evolution of genes and genomes on the Drosophila phylogeny.</title>
        <authorList>
            <consortium name="Drosophila 12 Genomes Consortium"/>
            <person name="Clark A.G."/>
            <person name="Eisen M.B."/>
            <person name="Smith D.R."/>
            <person name="Bergman C.M."/>
            <person name="Oliver B."/>
            <person name="Markow T.A."/>
            <person name="Kaufman T.C."/>
            <person name="Kellis M."/>
            <person name="Gelbart W."/>
            <person name="Iyer V.N."/>
            <person name="Pollard D.A."/>
            <person name="Sackton T.B."/>
            <person name="Larracuente A.M."/>
            <person name="Singh N.D."/>
            <person name="Abad J.P."/>
            <person name="Abt D.N."/>
            <person name="Adryan B."/>
            <person name="Aguade M."/>
            <person name="Akashi H."/>
            <person name="Anderson W.W."/>
            <person name="Aquadro C.F."/>
            <person name="Ardell D.H."/>
            <person name="Arguello R."/>
            <person name="Artieri C.G."/>
            <person name="Barbash D.A."/>
            <person name="Barker D."/>
            <person name="Barsanti P."/>
            <person name="Batterham P."/>
            <person name="Batzoglou S."/>
            <person name="Begun D."/>
            <person name="Bhutkar A."/>
            <person name="Blanco E."/>
            <person name="Bosak S.A."/>
            <person name="Bradley R.K."/>
            <person name="Brand A.D."/>
            <person name="Brent M.R."/>
            <person name="Brooks A.N."/>
            <person name="Brown R.H."/>
            <person name="Butlin R.K."/>
            <person name="Caggese C."/>
            <person name="Calvi B.R."/>
            <person name="Bernardo de Carvalho A."/>
            <person name="Caspi A."/>
            <person name="Castrezana S."/>
            <person name="Celniker S.E."/>
            <person name="Chang J.L."/>
            <person name="Chapple C."/>
            <person name="Chatterji S."/>
            <person name="Chinwalla A."/>
            <person name="Civetta A."/>
            <person name="Clifton S.W."/>
            <person name="Comeron J.M."/>
            <person name="Costello J.C."/>
            <person name="Coyne J.A."/>
            <person name="Daub J."/>
            <person name="David R.G."/>
            <person name="Delcher A.L."/>
            <person name="Delehaunty K."/>
            <person name="Do C.B."/>
            <person name="Ebling H."/>
            <person name="Edwards K."/>
            <person name="Eickbush T."/>
            <person name="Evans J.D."/>
            <person name="Filipski A."/>
            <person name="Findeiss S."/>
            <person name="Freyhult E."/>
            <person name="Fulton L."/>
            <person name="Fulton R."/>
            <person name="Garcia A.C."/>
            <person name="Gardiner A."/>
            <person name="Garfield D.A."/>
            <person name="Garvin B.E."/>
            <person name="Gibson G."/>
            <person name="Gilbert D."/>
            <person name="Gnerre S."/>
            <person name="Godfrey J."/>
            <person name="Good R."/>
            <person name="Gotea V."/>
            <person name="Gravely B."/>
            <person name="Greenberg A.J."/>
            <person name="Griffiths-Jones S."/>
            <person name="Gross S."/>
            <person name="Guigo R."/>
            <person name="Gustafson E.A."/>
            <person name="Haerty W."/>
            <person name="Hahn M.W."/>
            <person name="Halligan D.L."/>
            <person name="Halpern A.L."/>
            <person name="Halter G.M."/>
            <person name="Han M.V."/>
            <person name="Heger A."/>
            <person name="Hillier L."/>
            <person name="Hinrichs A.S."/>
            <person name="Holmes I."/>
            <person name="Hoskins R.A."/>
            <person name="Hubisz M.J."/>
            <person name="Hultmark D."/>
            <person name="Huntley M.A."/>
            <person name="Jaffe D.B."/>
            <person name="Jagadeeshan S."/>
            <person name="Jeck W.R."/>
            <person name="Johnson J."/>
            <person name="Jones C.D."/>
            <person name="Jordan W.C."/>
            <person name="Karpen G.H."/>
            <person name="Kataoka E."/>
            <person name="Keightley P.D."/>
            <person name="Kheradpour P."/>
            <person name="Kirkness E.F."/>
            <person name="Koerich L.B."/>
            <person name="Kristiansen K."/>
            <person name="Kudrna D."/>
            <person name="Kulathinal R.J."/>
            <person name="Kumar S."/>
            <person name="Kwok R."/>
            <person name="Lander E."/>
            <person name="Langley C.H."/>
            <person name="Lapoint R."/>
            <person name="Lazzaro B.P."/>
            <person name="Lee S.J."/>
            <person name="Levesque L."/>
            <person name="Li R."/>
            <person name="Lin C.F."/>
            <person name="Lin M.F."/>
            <person name="Lindblad-Toh K."/>
            <person name="Llopart A."/>
            <person name="Long M."/>
            <person name="Low L."/>
            <person name="Lozovsky E."/>
            <person name="Lu J."/>
            <person name="Luo M."/>
            <person name="Machado C.A."/>
            <person name="Makalowski W."/>
            <person name="Marzo M."/>
            <person name="Matsuda M."/>
            <person name="Matzkin L."/>
            <person name="McAllister B."/>
            <person name="McBride C.S."/>
            <person name="McKernan B."/>
            <person name="McKernan K."/>
            <person name="Mendez-Lago M."/>
            <person name="Minx P."/>
            <person name="Mollenhauer M.U."/>
            <person name="Montooth K."/>
            <person name="Mount S.M."/>
            <person name="Mu X."/>
            <person name="Myers E."/>
            <person name="Negre B."/>
            <person name="Newfeld S."/>
            <person name="Nielsen R."/>
            <person name="Noor M.A."/>
            <person name="O'Grady P."/>
            <person name="Pachter L."/>
            <person name="Papaceit M."/>
            <person name="Parisi M.J."/>
            <person name="Parisi M."/>
            <person name="Parts L."/>
            <person name="Pedersen J.S."/>
            <person name="Pesole G."/>
            <person name="Phillippy A.M."/>
            <person name="Ponting C.P."/>
            <person name="Pop M."/>
            <person name="Porcelli D."/>
            <person name="Powell J.R."/>
            <person name="Prohaska S."/>
            <person name="Pruitt K."/>
            <person name="Puig M."/>
            <person name="Quesneville H."/>
            <person name="Ram K.R."/>
            <person name="Rand D."/>
            <person name="Rasmussen M.D."/>
            <person name="Reed L.K."/>
            <person name="Reenan R."/>
            <person name="Reily A."/>
            <person name="Remington K.A."/>
            <person name="Rieger T.T."/>
            <person name="Ritchie M.G."/>
            <person name="Robin C."/>
            <person name="Rogers Y.H."/>
            <person name="Rohde C."/>
            <person name="Rozas J."/>
            <person name="Rubenfield M.J."/>
            <person name="Ruiz A."/>
            <person name="Russo S."/>
            <person name="Salzberg S.L."/>
            <person name="Sanchez-Gracia A."/>
            <person name="Saranga D.J."/>
            <person name="Sato H."/>
            <person name="Schaeffer S.W."/>
            <person name="Schatz M.C."/>
            <person name="Schlenke T."/>
            <person name="Schwartz R."/>
            <person name="Segarra C."/>
            <person name="Singh R.S."/>
            <person name="Sirot L."/>
            <person name="Sirota M."/>
            <person name="Sisneros N.B."/>
            <person name="Smith C.D."/>
            <person name="Smith T.F."/>
            <person name="Spieth J."/>
            <person name="Stage D.E."/>
            <person name="Stark A."/>
            <person name="Stephan W."/>
            <person name="Strausberg R.L."/>
            <person name="Strempel S."/>
            <person name="Sturgill D."/>
            <person name="Sutton G."/>
            <person name="Sutton G.G."/>
            <person name="Tao W."/>
            <person name="Teichmann S."/>
            <person name="Tobari Y.N."/>
            <person name="Tomimura Y."/>
            <person name="Tsolas J.M."/>
            <person name="Valente V.L."/>
            <person name="Venter E."/>
            <person name="Venter J.C."/>
            <person name="Vicario S."/>
            <person name="Vieira F.G."/>
            <person name="Vilella A.J."/>
            <person name="Villasante A."/>
            <person name="Walenz B."/>
            <person name="Wang J."/>
            <person name="Wasserman M."/>
            <person name="Watts T."/>
            <person name="Wilson D."/>
            <person name="Wilson R.K."/>
            <person name="Wing R.A."/>
            <person name="Wolfner M.F."/>
            <person name="Wong A."/>
            <person name="Wong G.K."/>
            <person name="Wu C.I."/>
            <person name="Wu G."/>
            <person name="Yamamoto D."/>
            <person name="Yang H.P."/>
            <person name="Yang S.P."/>
            <person name="Yorke J.A."/>
            <person name="Yoshida K."/>
            <person name="Zdobnov E."/>
            <person name="Zhang P."/>
            <person name="Zhang Y."/>
            <person name="Zimin A.V."/>
            <person name="Baldwin J."/>
            <person name="Abdouelleil A."/>
            <person name="Abdulkadir J."/>
            <person name="Abebe A."/>
            <person name="Abera B."/>
            <person name="Abreu J."/>
            <person name="Acer S.C."/>
            <person name="Aftuck L."/>
            <person name="Alexander A."/>
            <person name="An P."/>
            <person name="Anderson E."/>
            <person name="Anderson S."/>
            <person name="Arachi H."/>
            <person name="Azer M."/>
            <person name="Bachantsang P."/>
            <person name="Barry A."/>
            <person name="Bayul T."/>
            <person name="Berlin A."/>
            <person name="Bessette D."/>
            <person name="Bloom T."/>
            <person name="Blye J."/>
            <person name="Boguslavskiy L."/>
            <person name="Bonnet C."/>
            <person name="Boukhgalter B."/>
            <person name="Bourzgui I."/>
            <person name="Brown A."/>
            <person name="Cahill P."/>
            <person name="Channer S."/>
            <person name="Cheshatsang Y."/>
            <person name="Chuda L."/>
            <person name="Citroen M."/>
            <person name="Collymore A."/>
            <person name="Cooke P."/>
            <person name="Costello M."/>
            <person name="D'Aco K."/>
            <person name="Daza R."/>
            <person name="De Haan G."/>
            <person name="DeGray S."/>
            <person name="DeMaso C."/>
            <person name="Dhargay N."/>
            <person name="Dooley K."/>
            <person name="Dooley E."/>
            <person name="Doricent M."/>
            <person name="Dorje P."/>
            <person name="Dorjee K."/>
            <person name="Dupes A."/>
            <person name="Elong R."/>
            <person name="Falk J."/>
            <person name="Farina A."/>
            <person name="Faro S."/>
            <person name="Ferguson D."/>
            <person name="Fisher S."/>
            <person name="Foley C.D."/>
            <person name="Franke A."/>
            <person name="Friedrich D."/>
            <person name="Gadbois L."/>
            <person name="Gearin G."/>
            <person name="Gearin C.R."/>
            <person name="Giannoukos G."/>
            <person name="Goode T."/>
            <person name="Graham J."/>
            <person name="Grandbois E."/>
            <person name="Grewal S."/>
            <person name="Gyaltsen K."/>
            <person name="Hafez N."/>
            <person name="Hagos B."/>
            <person name="Hall J."/>
            <person name="Henson C."/>
            <person name="Hollinger A."/>
            <person name="Honan T."/>
            <person name="Huard M.D."/>
            <person name="Hughes L."/>
            <person name="Hurhula B."/>
            <person name="Husby M.E."/>
            <person name="Kamat A."/>
            <person name="Kanga B."/>
            <person name="Kashin S."/>
            <person name="Khazanovich D."/>
            <person name="Kisner P."/>
            <person name="Lance K."/>
            <person name="Lara M."/>
            <person name="Lee W."/>
            <person name="Lennon N."/>
            <person name="Letendre F."/>
            <person name="LeVine R."/>
            <person name="Lipovsky A."/>
            <person name="Liu X."/>
            <person name="Liu J."/>
            <person name="Liu S."/>
            <person name="Lokyitsang T."/>
            <person name="Lokyitsang Y."/>
            <person name="Lubonja R."/>
            <person name="Lui A."/>
            <person name="MacDonald P."/>
            <person name="Magnisalis V."/>
            <person name="Maru K."/>
            <person name="Matthews C."/>
            <person name="McCusker W."/>
            <person name="McDonough S."/>
            <person name="Mehta T."/>
            <person name="Meldrim J."/>
            <person name="Meneus L."/>
            <person name="Mihai O."/>
            <person name="Mihalev A."/>
            <person name="Mihova T."/>
            <person name="Mittelman R."/>
            <person name="Mlenga V."/>
            <person name="Montmayeur A."/>
            <person name="Mulrain L."/>
            <person name="Navidi A."/>
            <person name="Naylor J."/>
            <person name="Negash T."/>
            <person name="Nguyen T."/>
            <person name="Nguyen N."/>
            <person name="Nicol R."/>
            <person name="Norbu C."/>
            <person name="Norbu N."/>
            <person name="Novod N."/>
            <person name="O'Neill B."/>
            <person name="Osman S."/>
            <person name="Markiewicz E."/>
            <person name="Oyono O.L."/>
            <person name="Patti C."/>
            <person name="Phunkhang P."/>
            <person name="Pierre F."/>
            <person name="Priest M."/>
            <person name="Raghuraman S."/>
            <person name="Rege F."/>
            <person name="Reyes R."/>
            <person name="Rise C."/>
            <person name="Rogov P."/>
            <person name="Ross K."/>
            <person name="Ryan E."/>
            <person name="Settipalli S."/>
            <person name="Shea T."/>
            <person name="Sherpa N."/>
            <person name="Shi L."/>
            <person name="Shih D."/>
            <person name="Sparrow T."/>
            <person name="Spaulding J."/>
            <person name="Stalker J."/>
            <person name="Stange-Thomann N."/>
            <person name="Stavropoulos S."/>
            <person name="Stone C."/>
            <person name="Strader C."/>
            <person name="Tesfaye S."/>
            <person name="Thomson T."/>
            <person name="Thoulutsang Y."/>
            <person name="Thoulutsang D."/>
            <person name="Topham K."/>
            <person name="Topping I."/>
            <person name="Tsamla T."/>
            <person name="Vassiliev H."/>
            <person name="Vo A."/>
            <person name="Wangchuk T."/>
            <person name="Wangdi T."/>
            <person name="Weiand M."/>
            <person name="Wilkinson J."/>
            <person name="Wilson A."/>
            <person name="Yadav S."/>
            <person name="Young G."/>
            <person name="Yu Q."/>
            <person name="Zembek L."/>
            <person name="Zhong D."/>
            <person name="Zimmer A."/>
            <person name="Zwirko Z."/>
            <person name="Jaffe D.B."/>
            <person name="Alvarez P."/>
            <person name="Brockman W."/>
            <person name="Butler J."/>
            <person name="Chin C."/>
            <person name="Gnerre S."/>
            <person name="Grabherr M."/>
            <person name="Kleber M."/>
            <person name="Mauceli E."/>
            <person name="MacCallum I."/>
        </authorList>
    </citation>
    <scope>NUCLEOTIDE SEQUENCE [LARGE SCALE GENOMIC DNA]</scope>
    <source>
        <strain evidence="2">Tucson 15081-1352.22</strain>
    </source>
</reference>
<keyword evidence="2" id="KW-1185">Reference proteome</keyword>
<dbReference type="eggNOG" id="ENOG502TBFH">
    <property type="taxonomic scope" value="Eukaryota"/>
</dbReference>
<dbReference type="EMBL" id="CH933808">
    <property type="protein sequence ID" value="EDW08640.2"/>
    <property type="molecule type" value="Genomic_DNA"/>
</dbReference>
<evidence type="ECO:0000313" key="2">
    <source>
        <dbReference type="Proteomes" id="UP000009192"/>
    </source>
</evidence>
<dbReference type="FunCoup" id="B4KLK4">
    <property type="interactions" value="8"/>
</dbReference>
<dbReference type="SUPFAM" id="SSF52047">
    <property type="entry name" value="RNI-like"/>
    <property type="match status" value="1"/>
</dbReference>
<accession>B4KLK4</accession>
<gene>
    <name evidence="1" type="primary">Dmoj\GI20067</name>
    <name evidence="1" type="ORF">Dmoj_GI20067</name>
</gene>
<dbReference type="OrthoDB" id="7939463at2759"/>